<dbReference type="Gene3D" id="3.30.390.30">
    <property type="match status" value="1"/>
</dbReference>
<proteinExistence type="predicted"/>
<feature type="domain" description="Reductase C-terminal" evidence="6">
    <location>
        <begin position="307"/>
        <end position="390"/>
    </location>
</feature>
<dbReference type="PANTHER" id="PTHR43557">
    <property type="entry name" value="APOPTOSIS-INDUCING FACTOR 1"/>
    <property type="match status" value="1"/>
</dbReference>
<dbReference type="GO" id="GO:0016651">
    <property type="term" value="F:oxidoreductase activity, acting on NAD(P)H"/>
    <property type="evidence" value="ECO:0007669"/>
    <property type="project" value="TreeGrafter"/>
</dbReference>
<evidence type="ECO:0000313" key="8">
    <source>
        <dbReference type="Proteomes" id="UP000481360"/>
    </source>
</evidence>
<gene>
    <name evidence="7" type="ORF">G7043_28150</name>
</gene>
<dbReference type="InterPro" id="IPR028202">
    <property type="entry name" value="Reductase_C"/>
</dbReference>
<keyword evidence="2" id="KW-0285">Flavoprotein</keyword>
<feature type="domain" description="FAD/NAD(P)-binding" evidence="5">
    <location>
        <begin position="8"/>
        <end position="288"/>
    </location>
</feature>
<dbReference type="InterPro" id="IPR023753">
    <property type="entry name" value="FAD/NAD-binding_dom"/>
</dbReference>
<dbReference type="Gene3D" id="3.50.50.60">
    <property type="entry name" value="FAD/NAD(P)-binding domain"/>
    <property type="match status" value="2"/>
</dbReference>
<accession>A0A7C9VWN7</accession>
<dbReference type="InterPro" id="IPR016156">
    <property type="entry name" value="FAD/NAD-linked_Rdtase_dimer_sf"/>
</dbReference>
<evidence type="ECO:0000259" key="6">
    <source>
        <dbReference type="Pfam" id="PF14759"/>
    </source>
</evidence>
<dbReference type="PRINTS" id="PR00368">
    <property type="entry name" value="FADPNR"/>
</dbReference>
<evidence type="ECO:0000256" key="2">
    <source>
        <dbReference type="ARBA" id="ARBA00022630"/>
    </source>
</evidence>
<dbReference type="AlphaFoldDB" id="A0A7C9VWN7"/>
<dbReference type="PANTHER" id="PTHR43557:SF2">
    <property type="entry name" value="RIESKE DOMAIN-CONTAINING PROTEIN-RELATED"/>
    <property type="match status" value="1"/>
</dbReference>
<name>A0A7C9VWN7_9PSEU</name>
<evidence type="ECO:0000256" key="3">
    <source>
        <dbReference type="ARBA" id="ARBA00022827"/>
    </source>
</evidence>
<sequence length="391" mass="41129">MTDGPDSAVVIVGAGQAGCQAAVSLRERGHRGTITLIGDEGVLPYQRPPLTKAYLQGDIGFGDLVFRPETYYAEHDITLVLDDAAVSVDRAARCVVLRSGRAVGYENLVLATGSRPRPIPGAHTIRTIADADSARPEGRVVAIGAGFIGLEYAAVASEAGCDVTVIEAQPRALSRVLSSETAEHVVQVHRRRGVKFLFNATVSEVRPGEVVLADGTVLPADLVVAGIGVVPNAELAAEAGLTVDDGIVVDPWLRTSDPAIFAVGDCARFHHGARQIRLECVQNAVDQASAVAAVITGSAEPYAQVPWFWSDQYAMKVQIAGVTDGHDNVVVTGDPTTGAFSVFCFAGDKLLGVESVNKPVDHVLARRLIAANCPIRPEMVAVPGFDLRTAA</sequence>
<comment type="cofactor">
    <cofactor evidence="1">
        <name>FAD</name>
        <dbReference type="ChEBI" id="CHEBI:57692"/>
    </cofactor>
</comment>
<dbReference type="SUPFAM" id="SSF55424">
    <property type="entry name" value="FAD/NAD-linked reductases, dimerisation (C-terminal) domain"/>
    <property type="match status" value="1"/>
</dbReference>
<evidence type="ECO:0000259" key="5">
    <source>
        <dbReference type="Pfam" id="PF07992"/>
    </source>
</evidence>
<dbReference type="RefSeq" id="WP_166050584.1">
    <property type="nucleotide sequence ID" value="NZ_JAAMPJ010000008.1"/>
</dbReference>
<dbReference type="InterPro" id="IPR036188">
    <property type="entry name" value="FAD/NAD-bd_sf"/>
</dbReference>
<dbReference type="GO" id="GO:0005737">
    <property type="term" value="C:cytoplasm"/>
    <property type="evidence" value="ECO:0007669"/>
    <property type="project" value="TreeGrafter"/>
</dbReference>
<dbReference type="Pfam" id="PF07992">
    <property type="entry name" value="Pyr_redox_2"/>
    <property type="match status" value="1"/>
</dbReference>
<dbReference type="InterPro" id="IPR050446">
    <property type="entry name" value="FAD-oxidoreductase/Apoptosis"/>
</dbReference>
<keyword evidence="4" id="KW-0560">Oxidoreductase</keyword>
<dbReference type="Pfam" id="PF14759">
    <property type="entry name" value="Reductase_C"/>
    <property type="match status" value="1"/>
</dbReference>
<dbReference type="PRINTS" id="PR00411">
    <property type="entry name" value="PNDRDTASEI"/>
</dbReference>
<evidence type="ECO:0000256" key="1">
    <source>
        <dbReference type="ARBA" id="ARBA00001974"/>
    </source>
</evidence>
<evidence type="ECO:0000256" key="4">
    <source>
        <dbReference type="ARBA" id="ARBA00023002"/>
    </source>
</evidence>
<dbReference type="EMBL" id="JAAMPJ010000008">
    <property type="protein sequence ID" value="NGY62796.1"/>
    <property type="molecule type" value="Genomic_DNA"/>
</dbReference>
<protein>
    <submittedName>
        <fullName evidence="7">FAD-dependent oxidoreductase</fullName>
    </submittedName>
</protein>
<organism evidence="7 8">
    <name type="scientific">Lentzea alba</name>
    <dbReference type="NCBI Taxonomy" id="2714351"/>
    <lineage>
        <taxon>Bacteria</taxon>
        <taxon>Bacillati</taxon>
        <taxon>Actinomycetota</taxon>
        <taxon>Actinomycetes</taxon>
        <taxon>Pseudonocardiales</taxon>
        <taxon>Pseudonocardiaceae</taxon>
        <taxon>Lentzea</taxon>
    </lineage>
</organism>
<evidence type="ECO:0000313" key="7">
    <source>
        <dbReference type="EMBL" id="NGY62796.1"/>
    </source>
</evidence>
<dbReference type="SUPFAM" id="SSF51905">
    <property type="entry name" value="FAD/NAD(P)-binding domain"/>
    <property type="match status" value="1"/>
</dbReference>
<keyword evidence="8" id="KW-1185">Reference proteome</keyword>
<comment type="caution">
    <text evidence="7">The sequence shown here is derived from an EMBL/GenBank/DDBJ whole genome shotgun (WGS) entry which is preliminary data.</text>
</comment>
<reference evidence="7 8" key="1">
    <citation type="submission" date="2020-03" db="EMBL/GenBank/DDBJ databases">
        <title>Isolation and identification of active actinomycetes.</title>
        <authorList>
            <person name="Sun X."/>
        </authorList>
    </citation>
    <scope>NUCLEOTIDE SEQUENCE [LARGE SCALE GENOMIC DNA]</scope>
    <source>
        <strain evidence="7 8">NEAU-D13</strain>
    </source>
</reference>
<dbReference type="Proteomes" id="UP000481360">
    <property type="component" value="Unassembled WGS sequence"/>
</dbReference>
<keyword evidence="3" id="KW-0274">FAD</keyword>